<keyword evidence="2" id="KW-1185">Reference proteome</keyword>
<dbReference type="RefSeq" id="XP_006677336.1">
    <property type="nucleotide sequence ID" value="XM_006677273.1"/>
</dbReference>
<dbReference type="GeneID" id="18238267"/>
<organism evidence="1 2">
    <name type="scientific">Batrachochytrium dendrobatidis (strain JAM81 / FGSC 10211)</name>
    <name type="common">Frog chytrid fungus</name>
    <dbReference type="NCBI Taxonomy" id="684364"/>
    <lineage>
        <taxon>Eukaryota</taxon>
        <taxon>Fungi</taxon>
        <taxon>Fungi incertae sedis</taxon>
        <taxon>Chytridiomycota</taxon>
        <taxon>Chytridiomycota incertae sedis</taxon>
        <taxon>Chytridiomycetes</taxon>
        <taxon>Rhizophydiales</taxon>
        <taxon>Rhizophydiales incertae sedis</taxon>
        <taxon>Batrachochytrium</taxon>
    </lineage>
</organism>
<proteinExistence type="predicted"/>
<sequence length="235" mass="26669">MYIKLNYLMTGYYFYNTGFYNSYNESATAFQPDQPATQDKKVAMIASPNLNAKLLQKSHDSFLFDVNAYQAFQTHQTAHSERIHIDLQDSQNLSNKGHHALPLQNITQLCQSMMVENQAGYANEFISPRCRFSENMHPALIQPTASHANLFCHLQVHSDNDSATLSPDNTQQLDLYDDINGLWIYINNKTLEKFAFACSDEFSNATFLPHLSEILYGTKTLPNTHVAVIAQSYTP</sequence>
<dbReference type="EMBL" id="GL882881">
    <property type="protein sequence ID" value="EGF81920.1"/>
    <property type="molecule type" value="Genomic_DNA"/>
</dbReference>
<dbReference type="HOGENOM" id="CLU_1180031_0_0_1"/>
<evidence type="ECO:0000313" key="1">
    <source>
        <dbReference type="EMBL" id="EGF81920.1"/>
    </source>
</evidence>
<accession>F4NXX5</accession>
<gene>
    <name evidence="1" type="ORF">BATDEDRAFT_23642</name>
</gene>
<protein>
    <submittedName>
        <fullName evidence="1">Uncharacterized protein</fullName>
    </submittedName>
</protein>
<name>F4NXX5_BATDJ</name>
<evidence type="ECO:0000313" key="2">
    <source>
        <dbReference type="Proteomes" id="UP000007241"/>
    </source>
</evidence>
<dbReference type="Proteomes" id="UP000007241">
    <property type="component" value="Unassembled WGS sequence"/>
</dbReference>
<dbReference type="AlphaFoldDB" id="F4NXX5"/>
<reference evidence="1 2" key="1">
    <citation type="submission" date="2009-12" db="EMBL/GenBank/DDBJ databases">
        <title>The draft genome of Batrachochytrium dendrobatidis.</title>
        <authorList>
            <consortium name="US DOE Joint Genome Institute (JGI-PGF)"/>
            <person name="Kuo A."/>
            <person name="Salamov A."/>
            <person name="Schmutz J."/>
            <person name="Lucas S."/>
            <person name="Pitluck S."/>
            <person name="Rosenblum E."/>
            <person name="Stajich J."/>
            <person name="Eisen M."/>
            <person name="Grigoriev I.V."/>
        </authorList>
    </citation>
    <scope>NUCLEOTIDE SEQUENCE [LARGE SCALE GENOMIC DNA]</scope>
    <source>
        <strain evidence="2">JAM81 / FGSC 10211</strain>
    </source>
</reference>
<dbReference type="InParanoid" id="F4NXX5"/>